<dbReference type="EMBL" id="CAUEEQ010071258">
    <property type="protein sequence ID" value="CAJ0966009.1"/>
    <property type="molecule type" value="Genomic_DNA"/>
</dbReference>
<evidence type="ECO:0000256" key="2">
    <source>
        <dbReference type="ARBA" id="ARBA00022840"/>
    </source>
</evidence>
<evidence type="ECO:0000313" key="4">
    <source>
        <dbReference type="EMBL" id="CAJ0966009.1"/>
    </source>
</evidence>
<dbReference type="PANTHER" id="PTHR48103:SF2">
    <property type="entry name" value="MIDASIN"/>
    <property type="match status" value="1"/>
</dbReference>
<organism evidence="4 5">
    <name type="scientific">Ranitomeya imitator</name>
    <name type="common">mimic poison frog</name>
    <dbReference type="NCBI Taxonomy" id="111125"/>
    <lineage>
        <taxon>Eukaryota</taxon>
        <taxon>Metazoa</taxon>
        <taxon>Chordata</taxon>
        <taxon>Craniata</taxon>
        <taxon>Vertebrata</taxon>
        <taxon>Euteleostomi</taxon>
        <taxon>Amphibia</taxon>
        <taxon>Batrachia</taxon>
        <taxon>Anura</taxon>
        <taxon>Neobatrachia</taxon>
        <taxon>Hyloidea</taxon>
        <taxon>Dendrobatidae</taxon>
        <taxon>Dendrobatinae</taxon>
        <taxon>Ranitomeya</taxon>
    </lineage>
</organism>
<dbReference type="InterPro" id="IPR040848">
    <property type="entry name" value="AAA_lid_7"/>
</dbReference>
<evidence type="ECO:0000259" key="3">
    <source>
        <dbReference type="Pfam" id="PF17867"/>
    </source>
</evidence>
<comment type="caution">
    <text evidence="4">The sequence shown here is derived from an EMBL/GenBank/DDBJ whole genome shotgun (WGS) entry which is preliminary data.</text>
</comment>
<dbReference type="PANTHER" id="PTHR48103">
    <property type="entry name" value="MIDASIN-RELATED"/>
    <property type="match status" value="1"/>
</dbReference>
<keyword evidence="1" id="KW-0547">Nucleotide-binding</keyword>
<evidence type="ECO:0000256" key="1">
    <source>
        <dbReference type="ARBA" id="ARBA00022741"/>
    </source>
</evidence>
<dbReference type="Proteomes" id="UP001176940">
    <property type="component" value="Unassembled WGS sequence"/>
</dbReference>
<protein>
    <recommendedName>
        <fullName evidence="3">Midasin AAA lid domain-containing protein</fullName>
    </recommendedName>
</protein>
<dbReference type="SUPFAM" id="SSF52540">
    <property type="entry name" value="P-loop containing nucleoside triphosphate hydrolases"/>
    <property type="match status" value="1"/>
</dbReference>
<name>A0ABN9MGV2_9NEOB</name>
<dbReference type="Pfam" id="PF17867">
    <property type="entry name" value="AAA_lid_7"/>
    <property type="match status" value="1"/>
</dbReference>
<keyword evidence="5" id="KW-1185">Reference proteome</keyword>
<keyword evidence="2" id="KW-0067">ATP-binding</keyword>
<accession>A0ABN9MGV2</accession>
<reference evidence="4" key="1">
    <citation type="submission" date="2023-07" db="EMBL/GenBank/DDBJ databases">
        <authorList>
            <person name="Stuckert A."/>
        </authorList>
    </citation>
    <scope>NUCLEOTIDE SEQUENCE</scope>
</reference>
<proteinExistence type="predicted"/>
<feature type="domain" description="Midasin AAA lid" evidence="3">
    <location>
        <begin position="42"/>
        <end position="163"/>
    </location>
</feature>
<sequence length="366" mass="40545">MVLCPPMIGSEKKILRTTRASMELGISAEVANEYSHPPLLLSLVLQQLYPNLDLALDRLLDIYIQLTGDKHHTVPIDSTEAENMPATEGLKIFDKRPSLEGRGLSLRDLLKWSNRIAYSFDGSSSSTAVNIFHEALDCFTAMLSAPAARLKMAEVIGSKLNISKQKAEFFCELYKPEITVRELDVSVGRVEMLRRQTESIRVHREKINFAATRPSSILIEQIAVCVNKAEPVLLVGETGTGKTSTVQYLAHVAGPRHLLYSLIRIPPTAAAVSSASSALTFRQRAVHTNRFTTPSDLSVTAENAEDTAAPPMGRETGQRLRIVNMNQQSDTADLLGGFILLCRQVGFDIEPFYFQIKNGYVKRPME</sequence>
<evidence type="ECO:0000313" key="5">
    <source>
        <dbReference type="Proteomes" id="UP001176940"/>
    </source>
</evidence>
<dbReference type="Gene3D" id="3.40.50.300">
    <property type="entry name" value="P-loop containing nucleotide triphosphate hydrolases"/>
    <property type="match status" value="1"/>
</dbReference>
<gene>
    <name evidence="4" type="ORF">RIMI_LOCUS20842833</name>
</gene>
<dbReference type="InterPro" id="IPR027417">
    <property type="entry name" value="P-loop_NTPase"/>
</dbReference>